<evidence type="ECO:0000313" key="1">
    <source>
        <dbReference type="EMBL" id="SBO96391.1"/>
    </source>
</evidence>
<accession>A0A1M4EBR2</accession>
<dbReference type="EMBL" id="LT559118">
    <property type="protein sequence ID" value="SBO96391.1"/>
    <property type="molecule type" value="Genomic_DNA"/>
</dbReference>
<name>A0A1M4EBR2_9ACTN</name>
<sequence length="55" mass="6366">MRPYCRAHVLLCHHRPLPSLGLGRTHHHPNIVLVSICPNHRLLIYEFAQLTASFQ</sequence>
<proteinExistence type="predicted"/>
<dbReference type="AlphaFoldDB" id="A0A1M4EBR2"/>
<gene>
    <name evidence="1" type="ORF">BN4615_P5907</name>
</gene>
<reference evidence="1" key="1">
    <citation type="submission" date="2016-04" db="EMBL/GenBank/DDBJ databases">
        <authorList>
            <person name="Evans L.H."/>
            <person name="Alamgir A."/>
            <person name="Owens N."/>
            <person name="Weber N.D."/>
            <person name="Virtaneva K."/>
            <person name="Barbian K."/>
            <person name="Babar A."/>
            <person name="Rosenke K."/>
        </authorList>
    </citation>
    <scope>NUCLEOTIDE SEQUENCE</scope>
    <source>
        <strain evidence="1">Nono1</strain>
    </source>
</reference>
<protein>
    <submittedName>
        <fullName evidence="1">Uncharacterized protein</fullName>
    </submittedName>
</protein>
<organism evidence="1">
    <name type="scientific">Nonomuraea gerenzanensis</name>
    <dbReference type="NCBI Taxonomy" id="93944"/>
    <lineage>
        <taxon>Bacteria</taxon>
        <taxon>Bacillati</taxon>
        <taxon>Actinomycetota</taxon>
        <taxon>Actinomycetes</taxon>
        <taxon>Streptosporangiales</taxon>
        <taxon>Streptosporangiaceae</taxon>
        <taxon>Nonomuraea</taxon>
    </lineage>
</organism>